<dbReference type="GO" id="GO:0015629">
    <property type="term" value="C:actin cytoskeleton"/>
    <property type="evidence" value="ECO:0007669"/>
    <property type="project" value="TreeGrafter"/>
</dbReference>
<evidence type="ECO:0000256" key="1">
    <source>
        <dbReference type="ARBA" id="ARBA00009631"/>
    </source>
</evidence>
<feature type="region of interest" description="Disordered" evidence="2">
    <location>
        <begin position="305"/>
        <end position="345"/>
    </location>
</feature>
<name>A0A915HX30_ROMCU</name>
<keyword evidence="3" id="KW-1185">Reference proteome</keyword>
<dbReference type="InterPro" id="IPR050606">
    <property type="entry name" value="Calponin-like"/>
</dbReference>
<dbReference type="PROSITE" id="PS01052">
    <property type="entry name" value="CALPONIN_1"/>
    <property type="match status" value="1"/>
</dbReference>
<dbReference type="GO" id="GO:0051015">
    <property type="term" value="F:actin filament binding"/>
    <property type="evidence" value="ECO:0007669"/>
    <property type="project" value="TreeGrafter"/>
</dbReference>
<sequence>MVNPKWTYEQLKASEGILILQNGVNRFASQKGMTSFGTARQHIYKSQDLGYIVPDPCGEEILRLQCGTNGCASQKGSSFMSSFRPNVQKIVYKGNVQDNFPIKDSETIVPLQAGTNKFASQQNSEVVMGCRRNQTSHVRGGSLDRHEHHHGHDHHQHNRTTEGLLPFQSGTNIFASQSGMRDVPGIGAFRQITTECESLNISDEVLRQSSVYTPIQSGSNKFASQTGCGGFLVRRDVIYKSQDFYCVGGRQIPEELARKSDGIVPLQSGTNKFANQSGMTNYGTPRDVTTKCKWKQQWIEQMEEAENEFRNQSVQEQRSMADSVTTTRNTLKPTENDLTDNKEEN</sequence>
<dbReference type="AlphaFoldDB" id="A0A915HX30"/>
<dbReference type="OMA" id="KMETHFL"/>
<dbReference type="InterPro" id="IPR000557">
    <property type="entry name" value="Calponin_repeat"/>
</dbReference>
<dbReference type="WBParaSite" id="nRc.2.0.1.t06370-RA">
    <property type="protein sequence ID" value="nRc.2.0.1.t06370-RA"/>
    <property type="gene ID" value="nRc.2.0.1.g06370"/>
</dbReference>
<evidence type="ECO:0000256" key="2">
    <source>
        <dbReference type="SAM" id="MobiDB-lite"/>
    </source>
</evidence>
<organism evidence="3 4">
    <name type="scientific">Romanomermis culicivorax</name>
    <name type="common">Nematode worm</name>
    <dbReference type="NCBI Taxonomy" id="13658"/>
    <lineage>
        <taxon>Eukaryota</taxon>
        <taxon>Metazoa</taxon>
        <taxon>Ecdysozoa</taxon>
        <taxon>Nematoda</taxon>
        <taxon>Enoplea</taxon>
        <taxon>Dorylaimia</taxon>
        <taxon>Mermithida</taxon>
        <taxon>Mermithoidea</taxon>
        <taxon>Mermithidae</taxon>
        <taxon>Romanomermis</taxon>
    </lineage>
</organism>
<evidence type="ECO:0000313" key="3">
    <source>
        <dbReference type="Proteomes" id="UP000887565"/>
    </source>
</evidence>
<dbReference type="PANTHER" id="PTHR47385">
    <property type="entry name" value="CALPONIN"/>
    <property type="match status" value="1"/>
</dbReference>
<dbReference type="GO" id="GO:0007015">
    <property type="term" value="P:actin filament organization"/>
    <property type="evidence" value="ECO:0007669"/>
    <property type="project" value="TreeGrafter"/>
</dbReference>
<feature type="compositionally biased region" description="Polar residues" evidence="2">
    <location>
        <begin position="310"/>
        <end position="333"/>
    </location>
</feature>
<protein>
    <submittedName>
        <fullName evidence="4">Uncharacterized protein</fullName>
    </submittedName>
</protein>
<feature type="compositionally biased region" description="Basic residues" evidence="2">
    <location>
        <begin position="147"/>
        <end position="158"/>
    </location>
</feature>
<comment type="similarity">
    <text evidence="1">Belongs to the calponin family.</text>
</comment>
<accession>A0A915HX30</accession>
<evidence type="ECO:0000313" key="4">
    <source>
        <dbReference type="WBParaSite" id="nRc.2.0.1.t06370-RA"/>
    </source>
</evidence>
<dbReference type="Pfam" id="PF00402">
    <property type="entry name" value="Calponin"/>
    <property type="match status" value="3"/>
</dbReference>
<dbReference type="Proteomes" id="UP000887565">
    <property type="component" value="Unplaced"/>
</dbReference>
<dbReference type="PROSITE" id="PS51122">
    <property type="entry name" value="CALPONIN_2"/>
    <property type="match status" value="3"/>
</dbReference>
<proteinExistence type="inferred from homology"/>
<dbReference type="PANTHER" id="PTHR47385:SF8">
    <property type="entry name" value="PROTEIN CBG16761"/>
    <property type="match status" value="1"/>
</dbReference>
<feature type="region of interest" description="Disordered" evidence="2">
    <location>
        <begin position="136"/>
        <end position="160"/>
    </location>
</feature>
<reference evidence="4" key="1">
    <citation type="submission" date="2022-11" db="UniProtKB">
        <authorList>
            <consortium name="WormBaseParasite"/>
        </authorList>
    </citation>
    <scope>IDENTIFICATION</scope>
</reference>